<dbReference type="GO" id="GO:0051301">
    <property type="term" value="P:cell division"/>
    <property type="evidence" value="ECO:0007669"/>
    <property type="project" value="UniProtKB-KW"/>
</dbReference>
<feature type="compositionally biased region" description="Low complexity" evidence="8">
    <location>
        <begin position="124"/>
        <end position="146"/>
    </location>
</feature>
<evidence type="ECO:0000313" key="10">
    <source>
        <dbReference type="EMBL" id="KAF3034871.1"/>
    </source>
</evidence>
<dbReference type="EMBL" id="SWKV01000063">
    <property type="protein sequence ID" value="KAF3034871.1"/>
    <property type="molecule type" value="Genomic_DNA"/>
</dbReference>
<keyword evidence="7" id="KW-0131">Cell cycle</keyword>
<dbReference type="Proteomes" id="UP000758155">
    <property type="component" value="Unassembled WGS sequence"/>
</dbReference>
<keyword evidence="3" id="KW-0132">Cell division</keyword>
<keyword evidence="4" id="KW-0498">Mitosis</keyword>
<accession>A0A9P4WKF6</accession>
<name>A0A9P4WKF6_9PLEO</name>
<feature type="compositionally biased region" description="Polar residues" evidence="8">
    <location>
        <begin position="275"/>
        <end position="298"/>
    </location>
</feature>
<dbReference type="Pfam" id="PF10345">
    <property type="entry name" value="Cohesin_load"/>
    <property type="match status" value="1"/>
</dbReference>
<dbReference type="GO" id="GO:0007064">
    <property type="term" value="P:mitotic sister chromatid cohesion"/>
    <property type="evidence" value="ECO:0007669"/>
    <property type="project" value="InterPro"/>
</dbReference>
<feature type="compositionally biased region" description="Low complexity" evidence="8">
    <location>
        <begin position="18"/>
        <end position="116"/>
    </location>
</feature>
<evidence type="ECO:0000256" key="8">
    <source>
        <dbReference type="SAM" id="MobiDB-lite"/>
    </source>
</evidence>
<dbReference type="GO" id="GO:0005634">
    <property type="term" value="C:nucleus"/>
    <property type="evidence" value="ECO:0007669"/>
    <property type="project" value="UniProtKB-SubCell"/>
</dbReference>
<evidence type="ECO:0000259" key="9">
    <source>
        <dbReference type="Pfam" id="PF06985"/>
    </source>
</evidence>
<keyword evidence="5" id="KW-0159">Chromosome partition</keyword>
<feature type="compositionally biased region" description="Low complexity" evidence="8">
    <location>
        <begin position="482"/>
        <end position="491"/>
    </location>
</feature>
<organism evidence="10 11">
    <name type="scientific">Didymella heteroderae</name>
    <dbReference type="NCBI Taxonomy" id="1769908"/>
    <lineage>
        <taxon>Eukaryota</taxon>
        <taxon>Fungi</taxon>
        <taxon>Dikarya</taxon>
        <taxon>Ascomycota</taxon>
        <taxon>Pezizomycotina</taxon>
        <taxon>Dothideomycetes</taxon>
        <taxon>Pleosporomycetidae</taxon>
        <taxon>Pleosporales</taxon>
        <taxon>Pleosporineae</taxon>
        <taxon>Didymellaceae</taxon>
        <taxon>Didymella</taxon>
    </lineage>
</organism>
<evidence type="ECO:0000256" key="3">
    <source>
        <dbReference type="ARBA" id="ARBA00022618"/>
    </source>
</evidence>
<evidence type="ECO:0000256" key="5">
    <source>
        <dbReference type="ARBA" id="ARBA00022829"/>
    </source>
</evidence>
<keyword evidence="6" id="KW-0539">Nucleus</keyword>
<evidence type="ECO:0000256" key="4">
    <source>
        <dbReference type="ARBA" id="ARBA00022776"/>
    </source>
</evidence>
<proteinExistence type="inferred from homology"/>
<reference evidence="10" key="1">
    <citation type="submission" date="2019-04" db="EMBL/GenBank/DDBJ databases">
        <title>Sequencing of skin fungus with MAO and IRED activity.</title>
        <authorList>
            <person name="Marsaioli A.J."/>
            <person name="Bonatto J.M.C."/>
            <person name="Reis Junior O."/>
        </authorList>
    </citation>
    <scope>NUCLEOTIDE SEQUENCE</scope>
    <source>
        <strain evidence="10">28M1</strain>
    </source>
</reference>
<feature type="compositionally biased region" description="Low complexity" evidence="8">
    <location>
        <begin position="326"/>
        <end position="458"/>
    </location>
</feature>
<evidence type="ECO:0000256" key="7">
    <source>
        <dbReference type="ARBA" id="ARBA00023306"/>
    </source>
</evidence>
<dbReference type="InterPro" id="IPR010730">
    <property type="entry name" value="HET"/>
</dbReference>
<protein>
    <recommendedName>
        <fullName evidence="9">Heterokaryon incompatibility domain-containing protein</fullName>
    </recommendedName>
</protein>
<feature type="domain" description="Heterokaryon incompatibility" evidence="9">
    <location>
        <begin position="1237"/>
        <end position="1421"/>
    </location>
</feature>
<dbReference type="GO" id="GO:0007059">
    <property type="term" value="P:chromosome segregation"/>
    <property type="evidence" value="ECO:0007669"/>
    <property type="project" value="UniProtKB-KW"/>
</dbReference>
<sequence>MDPRYNQPYGYPHGSNSQYPPQQPQNGYQQYGQAPQYPQQYQQQYQQQYPQAQMQMQHGYLQQPQQRQPQANVPRPQSQQYMQMPQHQQTYPSQQSYQQRQYQQPQYQQSQYQQMPQPQPQYQPAPQQQYQQPQQYRSAPQQQPRAQPQPQPSPQPRAQPQVMMPQRAPSMSYPQVSSPQLSNPQSSSPNIRQMQAPVQRASNAGMTHMEGFQMSSPHMRQPQAPGQRSSSGGNMQMEGIQMSSPNIRQTQAPIRHGSNNGIMQMDGAQDLYHRQSAQQVLTPMSKPVQRTMSDQQGMQRPPQMTPSTPVQSQQQQRPQQMPPSTPVQIQAQQQQRQQQMPPAAPAQAQPQPQQQQQRMLSSQPQVQVKVEQWQQQRQQPQPRYVQPQQISSSSQVQVKAEQQQPRPTPRVQVTPQRTASQPQQQASPTSQMQVTPRKTPLQSQQQQRPTPQVQITPQRAPPQPHPQSRPAQTTLTQYTPAQQSSSQTSTQPRSHPKVVIPRPPSHQLTSPTKAAPAHSPQKTLPADMSVMLLSAADEYIAAARGMGSSVARQKKPGEIQQYCKLMSTAMGCMDAVLRKYNMQPRDEARLRLRYASLLIEETDNTNEIDEILSKGISLCARCRLQDLRYSMLHLQARYQYQTNHRAAFKALDKSISETETFQQIAWVYAFRFLKVSLLLRSSERIEAIPALQQLHAINAYADKRGDTAVAFACSVLEAMVHLRSSAQDRLIEAQRAIAHARSLQLTMSAKQQGSFGTLFSVIDLACSVHQNAPDSAKSTALIQATADENDDKLGTGNGIFTVTLDRTTGGSLTTDTGGIFRKNPEGRDELVFSWLPREDIKALCFHICALDQSVHEKAVQLVQEARSRTKDSMRKQSPYGVSISTACAETQWRRVLDWNATFTLGLIANHREDQATANYALKSLTRKITTGPYANQQKFTQSLSYLEAIIDQTSGRFDAALATYASKDYALSDKGHVPTLSGELSILAGFNRLLIARDPAHLDHENVGPLLSRLRTACEEHPSQYVRMAFTLINSLCTLDPSINRLKTLMNGATQKSHDLFKRTSNREFVVMALCYFTARFFVEPVTDKSLSAVNAVRQHAKQSNSPLWMAVACGLMIKVFEHHNSFAEKQKYEEVYENVRVKLPAALRGEDVDAEGEDDDDGDIDLIGESHAEHETLKVDNFYSPANHEFYAQHPYQPFGLQKSTGLLKVTKDLATGERIYSLTNEISLTEARDTYTAISYCAGDPKNTQQIVVNKLPFNAFANLAQAIEDACHYRESEWGDTDILLWADQICINQGDPTERSHQVGMMYDVYESARDTAICLRTSGPGDKSNTAFEWIRTIDKLIPTYQLYGRTSWYSQPLLRDFPPIAINASPDVISLAEMNRIGVLHGEDSACEQGYWDFCRIRDAPWWDRAWIVQEFAASRHPHFVYGTGSITSDLLTKFLRYYRDLTHYCWSHFEYREEGDLGSSVSKQDDQASGSAQAEVDNKTTRLEGNWKKRTPFYGVVNVREVNFQFQGATAQAGRYPICILALDIDSIRQTQVSTIREYESIPEEMCVGYPHDDCPTYKDKNTGQYECVSILIPDAGRRLKKLDNLYRMRNAARNPWASNGFRTLEGMAQESFILES</sequence>
<feature type="compositionally biased region" description="Polar residues" evidence="8">
    <location>
        <begin position="469"/>
        <end position="481"/>
    </location>
</feature>
<dbReference type="InterPro" id="IPR019440">
    <property type="entry name" value="MAU2"/>
</dbReference>
<evidence type="ECO:0000256" key="6">
    <source>
        <dbReference type="ARBA" id="ARBA00023242"/>
    </source>
</evidence>
<comment type="caution">
    <text evidence="10">The sequence shown here is derived from an EMBL/GenBank/DDBJ whole genome shotgun (WGS) entry which is preliminary data.</text>
</comment>
<feature type="compositionally biased region" description="Polar residues" evidence="8">
    <location>
        <begin position="213"/>
        <end position="234"/>
    </location>
</feature>
<dbReference type="PANTHER" id="PTHR21394">
    <property type="entry name" value="MAU2 CHROMATID COHESION FACTOR HOMOLOG"/>
    <property type="match status" value="1"/>
</dbReference>
<feature type="compositionally biased region" description="Polar residues" evidence="8">
    <location>
        <begin position="241"/>
        <end position="262"/>
    </location>
</feature>
<evidence type="ECO:0000256" key="1">
    <source>
        <dbReference type="ARBA" id="ARBA00004123"/>
    </source>
</evidence>
<keyword evidence="11" id="KW-1185">Reference proteome</keyword>
<dbReference type="Pfam" id="PF06985">
    <property type="entry name" value="HET"/>
    <property type="match status" value="1"/>
</dbReference>
<feature type="compositionally biased region" description="Low complexity" evidence="8">
    <location>
        <begin position="301"/>
        <end position="319"/>
    </location>
</feature>
<dbReference type="OrthoDB" id="5565328at2759"/>
<evidence type="ECO:0000256" key="2">
    <source>
        <dbReference type="ARBA" id="ARBA00008585"/>
    </source>
</evidence>
<gene>
    <name evidence="10" type="ORF">E8E12_002384</name>
</gene>
<feature type="compositionally biased region" description="Pro residues" evidence="8">
    <location>
        <begin position="147"/>
        <end position="157"/>
    </location>
</feature>
<comment type="similarity">
    <text evidence="2">Belongs to the SCC4/mau-2 family.</text>
</comment>
<feature type="compositionally biased region" description="Low complexity" evidence="8">
    <location>
        <begin position="174"/>
        <end position="189"/>
    </location>
</feature>
<feature type="region of interest" description="Disordered" evidence="8">
    <location>
        <begin position="1"/>
        <end position="522"/>
    </location>
</feature>
<evidence type="ECO:0000313" key="11">
    <source>
        <dbReference type="Proteomes" id="UP000758155"/>
    </source>
</evidence>
<comment type="subcellular location">
    <subcellularLocation>
        <location evidence="1">Nucleus</location>
    </subcellularLocation>
</comment>